<accession>A0ABX5K657</accession>
<comment type="caution">
    <text evidence="2">The sequence shown here is derived from an EMBL/GenBank/DDBJ whole genome shotgun (WGS) entry which is preliminary data.</text>
</comment>
<dbReference type="EMBL" id="MSAC01000010">
    <property type="protein sequence ID" value="PUX09606.1"/>
    <property type="molecule type" value="Genomic_DNA"/>
</dbReference>
<feature type="compositionally biased region" description="Polar residues" evidence="1">
    <location>
        <begin position="59"/>
        <end position="79"/>
    </location>
</feature>
<keyword evidence="3" id="KW-1185">Reference proteome</keyword>
<evidence type="ECO:0000256" key="1">
    <source>
        <dbReference type="SAM" id="MobiDB-lite"/>
    </source>
</evidence>
<evidence type="ECO:0000313" key="3">
    <source>
        <dbReference type="Proteomes" id="UP000244731"/>
    </source>
</evidence>
<proteinExistence type="predicted"/>
<feature type="region of interest" description="Disordered" evidence="1">
    <location>
        <begin position="59"/>
        <end position="80"/>
    </location>
</feature>
<evidence type="ECO:0000313" key="2">
    <source>
        <dbReference type="EMBL" id="PUX09606.1"/>
    </source>
</evidence>
<protein>
    <submittedName>
        <fullName evidence="2">DNA transfer protein</fullName>
    </submittedName>
</protein>
<organism evidence="2 3">
    <name type="scientific">Cronobacter malonaticus</name>
    <dbReference type="NCBI Taxonomy" id="413503"/>
    <lineage>
        <taxon>Bacteria</taxon>
        <taxon>Pseudomonadati</taxon>
        <taxon>Pseudomonadota</taxon>
        <taxon>Gammaproteobacteria</taxon>
        <taxon>Enterobacterales</taxon>
        <taxon>Enterobacteriaceae</taxon>
        <taxon>Cronobacter</taxon>
    </lineage>
</organism>
<sequence>MAKAWKDVIASEQYQALAPDQKAQAQEQYFNEVVAPQAGDQAEQARQAFYAAYPAPLVSNQQPSQPASQEAVQPQQQGGIMSDIGNGLAETGRGLLQAGINVANIPAELTDAVTSAAAWAGNKLGIGDGTYQPAPRVTTQGLEQDFGLQPGTLTPQTTEGRIFAEALPYLTPAGLERGGVQAAALAERLAPNVLGSGAKVASSIPSSIAGRGAEGGSRLLAENAMGSLAANSNKNDAGALATDLGLGVGLGAAANGVVKAAGAGYRALTGSISPEAAQAIRFAEQNNLPLTTTDIIPPTSGVGRAAQTTAEKIPVVGTSGMRAAQQESRSQLVQNFANKFGEYNPAEVINSLKSKTSGIKQAAGRRLEQVQSAMSGVNIQPSRAIQQIDDEVSRLQKLGGVADTDTIGKLQAYRDELAKGNVDLEQLSNLRSQFRMDVKGERPVMFTRSDAAIQRVYRAMTGDIESAIGQSLGNDVLRRYRQANAVYADEAAKIQNTRLKNVLMKGDLTPEVVNNMLFSKNKSEIQSLYNSVGQAGRVQMRNGIIGKAMEKSGGSPDQFLRQLNIMSNQTGIAFKGEDAAYIRGLKNYLESTKQAARAGVSTPTGQQAVPLIIGFGTAINPKAAAIGAGYGLLARMYESKAVRNAMLRLANTPRGSSAFEKAASDVAAAINAVSQGAKSDALAQ</sequence>
<name>A0ABX5K657_9ENTR</name>
<gene>
    <name evidence="2" type="ORF">AUM46_04110</name>
</gene>
<reference evidence="2 3" key="1">
    <citation type="submission" date="2016-12" db="EMBL/GenBank/DDBJ databases">
        <title>Analysis of the Molecular Diversity Among Cronobacter Species Isolated from Filth Flies Using a Pan Genomic DNA Microarray.</title>
        <authorList>
            <person name="Pava-Ripoll M."/>
            <person name="Tall B."/>
            <person name="Farber J."/>
            <person name="Fanning S."/>
            <person name="Lehner A."/>
            <person name="Stephan R."/>
            <person name="Pagotto F."/>
            <person name="Iverson C."/>
            <person name="Ziobro G."/>
            <person name="Miller A."/>
            <person name="Pearson R."/>
            <person name="Yan Q."/>
            <person name="Kim M."/>
            <person name="Jeong S."/>
            <person name="Park J."/>
            <person name="Jun S."/>
            <person name="Choi H."/>
            <person name="Chung T."/>
            <person name="Yoo Y."/>
            <person name="Park E."/>
            <person name="Hwang S."/>
            <person name="Lee B."/>
            <person name="Sathyamoorthy V."/>
            <person name="Carter L."/>
            <person name="Mammel M."/>
            <person name="Jackson S."/>
            <person name="Kothary M."/>
            <person name="Patel I."/>
            <person name="Grim C."/>
            <person name="Gopinath G."/>
            <person name="Gangiredla J."/>
            <person name="Chase H."/>
        </authorList>
    </citation>
    <scope>NUCLEOTIDE SEQUENCE [LARGE SCALE GENOMIC DNA]</scope>
    <source>
        <strain evidence="2 3">MOD1-Md25g</strain>
    </source>
</reference>
<dbReference type="Proteomes" id="UP000244731">
    <property type="component" value="Unassembled WGS sequence"/>
</dbReference>
<dbReference type="RefSeq" id="WP_075191816.1">
    <property type="nucleotide sequence ID" value="NZ_MSAC01000010.1"/>
</dbReference>